<evidence type="ECO:0000256" key="8">
    <source>
        <dbReference type="SAM" id="Phobius"/>
    </source>
</evidence>
<proteinExistence type="predicted"/>
<evidence type="ECO:0000256" key="1">
    <source>
        <dbReference type="ARBA" id="ARBA00004651"/>
    </source>
</evidence>
<dbReference type="PANTHER" id="PTHR33908:SF11">
    <property type="entry name" value="MEMBRANE PROTEIN"/>
    <property type="match status" value="1"/>
</dbReference>
<feature type="transmembrane region" description="Helical" evidence="8">
    <location>
        <begin position="55"/>
        <end position="77"/>
    </location>
</feature>
<keyword evidence="3" id="KW-0328">Glycosyltransferase</keyword>
<keyword evidence="6 8" id="KW-1133">Transmembrane helix</keyword>
<name>A0A326RTU7_9BACT</name>
<evidence type="ECO:0000256" key="4">
    <source>
        <dbReference type="ARBA" id="ARBA00022679"/>
    </source>
</evidence>
<gene>
    <name evidence="9" type="ORF">CLV31_107110</name>
</gene>
<feature type="transmembrane region" description="Helical" evidence="8">
    <location>
        <begin position="199"/>
        <end position="219"/>
    </location>
</feature>
<keyword evidence="2" id="KW-1003">Cell membrane</keyword>
<evidence type="ECO:0000256" key="3">
    <source>
        <dbReference type="ARBA" id="ARBA00022676"/>
    </source>
</evidence>
<dbReference type="Proteomes" id="UP000248917">
    <property type="component" value="Unassembled WGS sequence"/>
</dbReference>
<comment type="subcellular location">
    <subcellularLocation>
        <location evidence="1">Cell membrane</location>
        <topology evidence="1">Multi-pass membrane protein</topology>
    </subcellularLocation>
</comment>
<feature type="transmembrane region" description="Helical" evidence="8">
    <location>
        <begin position="290"/>
        <end position="310"/>
    </location>
</feature>
<dbReference type="EMBL" id="QKTX01000007">
    <property type="protein sequence ID" value="PZV83158.1"/>
    <property type="molecule type" value="Genomic_DNA"/>
</dbReference>
<evidence type="ECO:0000256" key="5">
    <source>
        <dbReference type="ARBA" id="ARBA00022692"/>
    </source>
</evidence>
<evidence type="ECO:0000313" key="9">
    <source>
        <dbReference type="EMBL" id="PZV83158.1"/>
    </source>
</evidence>
<evidence type="ECO:0000256" key="2">
    <source>
        <dbReference type="ARBA" id="ARBA00022475"/>
    </source>
</evidence>
<feature type="transmembrane region" description="Helical" evidence="8">
    <location>
        <begin position="350"/>
        <end position="366"/>
    </location>
</feature>
<dbReference type="GO" id="GO:0016763">
    <property type="term" value="F:pentosyltransferase activity"/>
    <property type="evidence" value="ECO:0007669"/>
    <property type="project" value="TreeGrafter"/>
</dbReference>
<dbReference type="GO" id="GO:0009103">
    <property type="term" value="P:lipopolysaccharide biosynthetic process"/>
    <property type="evidence" value="ECO:0007669"/>
    <property type="project" value="UniProtKB-ARBA"/>
</dbReference>
<keyword evidence="5 8" id="KW-0812">Transmembrane</keyword>
<dbReference type="GO" id="GO:0005886">
    <property type="term" value="C:plasma membrane"/>
    <property type="evidence" value="ECO:0007669"/>
    <property type="project" value="UniProtKB-SubCell"/>
</dbReference>
<dbReference type="AlphaFoldDB" id="A0A326RTU7"/>
<accession>A0A326RTU7</accession>
<evidence type="ECO:0000313" key="10">
    <source>
        <dbReference type="Proteomes" id="UP000248917"/>
    </source>
</evidence>
<keyword evidence="7 8" id="KW-0472">Membrane</keyword>
<dbReference type="RefSeq" id="WP_111392964.1">
    <property type="nucleotide sequence ID" value="NZ_QKTX01000007.1"/>
</dbReference>
<keyword evidence="10" id="KW-1185">Reference proteome</keyword>
<evidence type="ECO:0000256" key="6">
    <source>
        <dbReference type="ARBA" id="ARBA00022989"/>
    </source>
</evidence>
<protein>
    <recommendedName>
        <fullName evidence="11">4-amino-4-deoxy-L-arabinose transferase-like glycosyltransferase</fullName>
    </recommendedName>
</protein>
<organism evidence="9 10">
    <name type="scientific">Algoriphagus aquaeductus</name>
    <dbReference type="NCBI Taxonomy" id="475299"/>
    <lineage>
        <taxon>Bacteria</taxon>
        <taxon>Pseudomonadati</taxon>
        <taxon>Bacteroidota</taxon>
        <taxon>Cytophagia</taxon>
        <taxon>Cytophagales</taxon>
        <taxon>Cyclobacteriaceae</taxon>
        <taxon>Algoriphagus</taxon>
    </lineage>
</organism>
<sequence length="527" mass="60892">MAAFLSNRNPKSLAFVAGSTFLFLYWLVGFDGITFSDDVYYLLAGKKFWEGTMEANAYHFSTRWGAYVPSGLIGYIFGFEPHRISLISLLSYLGSLALLLKALPTKSNPWILVLWFSTQVYFLHFLTKVYPDSLLVFWVVLIPFSAVYRDKKPFLAALGLVSALFFGFMTKETIVLLGPLPLVLYFFDRRKKTANSSFYLWILGIGFLFAAVYISYFWLKFGDPFYRIASINAGHYISEFTYADKGIRSILRRISYLPIITLVERGYWLWIIMALPSLWQTMKRKNRPSLEFSIAALLLIVGFWLMSSTLEFYNPIYLNPRHLIILVPILAFLIALGWEDWQAKPKMRRVLLAMLLLGVGISLFQGDFKMAGFQGVFFLLTGSPYLPFRSILLVVILAIPALFSIFYQQNLKSYPCLLITLNEELKKVGNQEFILVNNFIDFSKEVLLDGNFQAQSKLVGIEKIDSVKSLNPSQIKVLIYRYYQHAYPKEQVDVDALEKWLTSEYVLQDEKEKDRIWVRSFKRKSNQ</sequence>
<reference evidence="9 10" key="1">
    <citation type="submission" date="2018-06" db="EMBL/GenBank/DDBJ databases">
        <title>Genomic Encyclopedia of Archaeal and Bacterial Type Strains, Phase II (KMG-II): from individual species to whole genera.</title>
        <authorList>
            <person name="Goeker M."/>
        </authorList>
    </citation>
    <scope>NUCLEOTIDE SEQUENCE [LARGE SCALE GENOMIC DNA]</scope>
    <source>
        <strain evidence="9 10">T4</strain>
    </source>
</reference>
<feature type="transmembrane region" description="Helical" evidence="8">
    <location>
        <begin position="154"/>
        <end position="187"/>
    </location>
</feature>
<feature type="transmembrane region" description="Helical" evidence="8">
    <location>
        <begin position="386"/>
        <end position="407"/>
    </location>
</feature>
<feature type="transmembrane region" description="Helical" evidence="8">
    <location>
        <begin position="12"/>
        <end position="35"/>
    </location>
</feature>
<dbReference type="InterPro" id="IPR050297">
    <property type="entry name" value="LipidA_mod_glycosyltrf_83"/>
</dbReference>
<evidence type="ECO:0008006" key="11">
    <source>
        <dbReference type="Google" id="ProtNLM"/>
    </source>
</evidence>
<dbReference type="OrthoDB" id="828203at2"/>
<feature type="transmembrane region" description="Helical" evidence="8">
    <location>
        <begin position="322"/>
        <end position="338"/>
    </location>
</feature>
<feature type="transmembrane region" description="Helical" evidence="8">
    <location>
        <begin position="84"/>
        <end position="103"/>
    </location>
</feature>
<keyword evidence="4" id="KW-0808">Transferase</keyword>
<evidence type="ECO:0000256" key="7">
    <source>
        <dbReference type="ARBA" id="ARBA00023136"/>
    </source>
</evidence>
<dbReference type="PANTHER" id="PTHR33908">
    <property type="entry name" value="MANNOSYLTRANSFERASE YKCB-RELATED"/>
    <property type="match status" value="1"/>
</dbReference>
<comment type="caution">
    <text evidence="9">The sequence shown here is derived from an EMBL/GenBank/DDBJ whole genome shotgun (WGS) entry which is preliminary data.</text>
</comment>